<dbReference type="EC" id="4.1.1.35" evidence="5"/>
<keyword evidence="12" id="KW-0472">Membrane</keyword>
<keyword evidence="8" id="KW-0735">Signal-anchor</keyword>
<dbReference type="PANTHER" id="PTHR43078:SF6">
    <property type="entry name" value="UDP-GLUCURONIC ACID DECARBOXYLASE 1"/>
    <property type="match status" value="1"/>
</dbReference>
<evidence type="ECO:0000313" key="16">
    <source>
        <dbReference type="Proteomes" id="UP001336835"/>
    </source>
</evidence>
<gene>
    <name evidence="15" type="ORF">VRU48_18980</name>
</gene>
<evidence type="ECO:0000256" key="3">
    <source>
        <dbReference type="ARBA" id="ARBA00005100"/>
    </source>
</evidence>
<evidence type="ECO:0000256" key="5">
    <source>
        <dbReference type="ARBA" id="ARBA00012290"/>
    </source>
</evidence>
<proteinExistence type="inferred from homology"/>
<evidence type="ECO:0000256" key="9">
    <source>
        <dbReference type="ARBA" id="ARBA00022989"/>
    </source>
</evidence>
<keyword evidence="10" id="KW-0520">NAD</keyword>
<keyword evidence="7" id="KW-0210">Decarboxylase</keyword>
<keyword evidence="16" id="KW-1185">Reference proteome</keyword>
<comment type="similarity">
    <text evidence="4">Belongs to the NAD(P)-dependent epimerase/dehydratase family. UDP-glucuronic acid decarboxylase subfamily.</text>
</comment>
<evidence type="ECO:0000256" key="7">
    <source>
        <dbReference type="ARBA" id="ARBA00022793"/>
    </source>
</evidence>
<organism evidence="15 16">
    <name type="scientific">Pedobacter albus</name>
    <dbReference type="NCBI Taxonomy" id="3113905"/>
    <lineage>
        <taxon>Bacteria</taxon>
        <taxon>Pseudomonadati</taxon>
        <taxon>Bacteroidota</taxon>
        <taxon>Sphingobacteriia</taxon>
        <taxon>Sphingobacteriales</taxon>
        <taxon>Sphingobacteriaceae</taxon>
        <taxon>Pedobacter</taxon>
    </lineage>
</organism>
<dbReference type="Gene3D" id="3.40.50.720">
    <property type="entry name" value="NAD(P)-binding Rossmann-like Domain"/>
    <property type="match status" value="1"/>
</dbReference>
<comment type="caution">
    <text evidence="15">The sequence shown here is derived from an EMBL/GenBank/DDBJ whole genome shotgun (WGS) entry which is preliminary data.</text>
</comment>
<evidence type="ECO:0000256" key="2">
    <source>
        <dbReference type="ARBA" id="ARBA00004447"/>
    </source>
</evidence>
<protein>
    <recommendedName>
        <fullName evidence="5">UDP-glucuronate decarboxylase</fullName>
        <ecNumber evidence="5">4.1.1.35</ecNumber>
    </recommendedName>
</protein>
<name>A0ABU7ICN0_9SPHI</name>
<evidence type="ECO:0000256" key="4">
    <source>
        <dbReference type="ARBA" id="ARBA00007505"/>
    </source>
</evidence>
<dbReference type="CDD" id="cd05230">
    <property type="entry name" value="UGD_SDR_e"/>
    <property type="match status" value="1"/>
</dbReference>
<dbReference type="PANTHER" id="PTHR43078">
    <property type="entry name" value="UDP-GLUCURONIC ACID DECARBOXYLASE-RELATED"/>
    <property type="match status" value="1"/>
</dbReference>
<dbReference type="RefSeq" id="WP_330109498.1">
    <property type="nucleotide sequence ID" value="NZ_JAZDQT010000003.1"/>
</dbReference>
<dbReference type="InterPro" id="IPR044516">
    <property type="entry name" value="UXS-like"/>
</dbReference>
<evidence type="ECO:0000256" key="8">
    <source>
        <dbReference type="ARBA" id="ARBA00022968"/>
    </source>
</evidence>
<comment type="subcellular location">
    <subcellularLocation>
        <location evidence="2">Golgi apparatus</location>
        <location evidence="2">Golgi stack membrane</location>
        <topology evidence="2">Single-pass type II membrane protein</topology>
    </subcellularLocation>
</comment>
<evidence type="ECO:0000256" key="12">
    <source>
        <dbReference type="ARBA" id="ARBA00023136"/>
    </source>
</evidence>
<evidence type="ECO:0000256" key="13">
    <source>
        <dbReference type="ARBA" id="ARBA00023239"/>
    </source>
</evidence>
<reference evidence="15 16" key="1">
    <citation type="submission" date="2024-01" db="EMBL/GenBank/DDBJ databases">
        <title>Pedobacter sp. nov., isolated from fresh soil.</title>
        <authorList>
            <person name="Le N.T.T."/>
        </authorList>
    </citation>
    <scope>NUCLEOTIDE SEQUENCE [LARGE SCALE GENOMIC DNA]</scope>
    <source>
        <strain evidence="15 16">KR3-3</strain>
    </source>
</reference>
<keyword evidence="6" id="KW-0812">Transmembrane</keyword>
<evidence type="ECO:0000256" key="1">
    <source>
        <dbReference type="ARBA" id="ARBA00001911"/>
    </source>
</evidence>
<evidence type="ECO:0000256" key="11">
    <source>
        <dbReference type="ARBA" id="ARBA00023034"/>
    </source>
</evidence>
<comment type="cofactor">
    <cofactor evidence="1">
        <name>NAD(+)</name>
        <dbReference type="ChEBI" id="CHEBI:57540"/>
    </cofactor>
</comment>
<dbReference type="PRINTS" id="PR01713">
    <property type="entry name" value="NUCEPIMERASE"/>
</dbReference>
<dbReference type="InterPro" id="IPR036291">
    <property type="entry name" value="NAD(P)-bd_dom_sf"/>
</dbReference>
<dbReference type="Proteomes" id="UP001336835">
    <property type="component" value="Unassembled WGS sequence"/>
</dbReference>
<comment type="pathway">
    <text evidence="3">Nucleotide-sugar biosynthesis; UDP-alpha-D-xylose biosynthesis; UDP-alpha-D-xylose from UDP-alpha-D-glucuronate: step 1/1.</text>
</comment>
<feature type="domain" description="NAD(P)-binding" evidence="14">
    <location>
        <begin position="7"/>
        <end position="303"/>
    </location>
</feature>
<evidence type="ECO:0000256" key="6">
    <source>
        <dbReference type="ARBA" id="ARBA00022692"/>
    </source>
</evidence>
<dbReference type="InterPro" id="IPR016040">
    <property type="entry name" value="NAD(P)-bd_dom"/>
</dbReference>
<dbReference type="Pfam" id="PF16363">
    <property type="entry name" value="GDP_Man_Dehyd"/>
    <property type="match status" value="1"/>
</dbReference>
<evidence type="ECO:0000259" key="14">
    <source>
        <dbReference type="Pfam" id="PF16363"/>
    </source>
</evidence>
<evidence type="ECO:0000313" key="15">
    <source>
        <dbReference type="EMBL" id="MEE1947219.1"/>
    </source>
</evidence>
<accession>A0ABU7ICN0</accession>
<dbReference type="EMBL" id="JAZDQT010000003">
    <property type="protein sequence ID" value="MEE1947219.1"/>
    <property type="molecule type" value="Genomic_DNA"/>
</dbReference>
<sequence>MERKRVLITGAAGFLGSHLCDRFIREDFHVIAMDNLITGDLRNIEHLFKLENFEFYHHDVSKFVHVPGNLDYILHFASPASPIDYLKIPIQTLKVGSLGIHNLLGLAKSKQARLLIASTSEVYGDPTVNPQPEEYWGNVNPVGPRGVYDEAKRFQEAMTMAYHTFHGLETRIVRIFNTYGPRMRLNDGRVLPAFIGQALRGEDLTVFGDGSQTRSFCYVDDLIEGIYRLLFSDYAQPVNIGNPDEITMMDFAEEIIKLTGTDQKIVCKDLPVDDPKQRRPDITKAKELLGWEPKVSRAEGLKITYEYFKSLPKEALVNKEHKNFNTYNKQ</sequence>
<dbReference type="SUPFAM" id="SSF51735">
    <property type="entry name" value="NAD(P)-binding Rossmann-fold domains"/>
    <property type="match status" value="1"/>
</dbReference>
<keyword evidence="9" id="KW-1133">Transmembrane helix</keyword>
<keyword evidence="13" id="KW-0456">Lyase</keyword>
<keyword evidence="11" id="KW-0333">Golgi apparatus</keyword>
<evidence type="ECO:0000256" key="10">
    <source>
        <dbReference type="ARBA" id="ARBA00023027"/>
    </source>
</evidence>